<keyword evidence="2" id="KW-0378">Hydrolase</keyword>
<organism evidence="2 3">
    <name type="scientific">Prosthecobacter fusiformis</name>
    <dbReference type="NCBI Taxonomy" id="48464"/>
    <lineage>
        <taxon>Bacteria</taxon>
        <taxon>Pseudomonadati</taxon>
        <taxon>Verrucomicrobiota</taxon>
        <taxon>Verrucomicrobiia</taxon>
        <taxon>Verrucomicrobiales</taxon>
        <taxon>Verrucomicrobiaceae</taxon>
        <taxon>Prosthecobacter</taxon>
    </lineage>
</organism>
<evidence type="ECO:0000313" key="2">
    <source>
        <dbReference type="EMBL" id="TDU69383.1"/>
    </source>
</evidence>
<feature type="domain" description="Serine aminopeptidase S33" evidence="1">
    <location>
        <begin position="254"/>
        <end position="305"/>
    </location>
</feature>
<dbReference type="SUPFAM" id="SSF53474">
    <property type="entry name" value="alpha/beta-Hydrolases"/>
    <property type="match status" value="1"/>
</dbReference>
<dbReference type="PANTHER" id="PTHR43194:SF5">
    <property type="entry name" value="PIMELOYL-[ACYL-CARRIER PROTEIN] METHYL ESTER ESTERASE"/>
    <property type="match status" value="1"/>
</dbReference>
<protein>
    <submittedName>
        <fullName evidence="2">Alpha-beta hydrolase superfamily lysophospholipase</fullName>
    </submittedName>
</protein>
<reference evidence="2 3" key="1">
    <citation type="submission" date="2019-03" db="EMBL/GenBank/DDBJ databases">
        <title>Genomic Encyclopedia of Archaeal and Bacterial Type Strains, Phase II (KMG-II): from individual species to whole genera.</title>
        <authorList>
            <person name="Goeker M."/>
        </authorList>
    </citation>
    <scope>NUCLEOTIDE SEQUENCE [LARGE SCALE GENOMIC DNA]</scope>
    <source>
        <strain evidence="2 3">ATCC 25309</strain>
    </source>
</reference>
<dbReference type="InterPro" id="IPR050228">
    <property type="entry name" value="Carboxylesterase_BioH"/>
</dbReference>
<dbReference type="Pfam" id="PF12146">
    <property type="entry name" value="Hydrolase_4"/>
    <property type="match status" value="2"/>
</dbReference>
<dbReference type="Gene3D" id="3.40.50.1820">
    <property type="entry name" value="alpha/beta hydrolase"/>
    <property type="match status" value="1"/>
</dbReference>
<accession>A0A4V3FF41</accession>
<dbReference type="InterPro" id="IPR022742">
    <property type="entry name" value="Hydrolase_4"/>
</dbReference>
<keyword evidence="3" id="KW-1185">Reference proteome</keyword>
<sequence>MPFRLLRRLILAVVFLFLVLAATLTWWAGSELASPSRRTLQDYHLEFLGDAAGHGMRLEKFTLNDGTPCLMCLPEPTGRLGTRGQSIREQFAKRGLPLPNAGEVHGTLVLTHGRKGRKEDYLPIAERLCAVGFRCLLADMPAHGDHPSALLYYGVREAGLPASVLKEAVEKFHFAPQPAGLLGMSMGGSVAMYSAGQPDAPWKALAIISSFHAFQPAMELQASRMAGSFLGKPWAAGAGWLYEWKTGLPLSAIQPQESAARLKIPTLILHGTDDKIVPIESGRKLYAALPEDIEKQWVEIPTADHHNVLITEFPVYATISEWMLKHVR</sequence>
<dbReference type="EMBL" id="SOCA01000005">
    <property type="protein sequence ID" value="TDU69383.1"/>
    <property type="molecule type" value="Genomic_DNA"/>
</dbReference>
<dbReference type="GO" id="GO:0016787">
    <property type="term" value="F:hydrolase activity"/>
    <property type="evidence" value="ECO:0007669"/>
    <property type="project" value="UniProtKB-KW"/>
</dbReference>
<proteinExistence type="predicted"/>
<dbReference type="AlphaFoldDB" id="A0A4V3FF41"/>
<evidence type="ECO:0000259" key="1">
    <source>
        <dbReference type="Pfam" id="PF12146"/>
    </source>
</evidence>
<dbReference type="InterPro" id="IPR029058">
    <property type="entry name" value="AB_hydrolase_fold"/>
</dbReference>
<dbReference type="OrthoDB" id="9806902at2"/>
<dbReference type="PANTHER" id="PTHR43194">
    <property type="entry name" value="HYDROLASE ALPHA/BETA FOLD FAMILY"/>
    <property type="match status" value="1"/>
</dbReference>
<comment type="caution">
    <text evidence="2">The sequence shown here is derived from an EMBL/GenBank/DDBJ whole genome shotgun (WGS) entry which is preliminary data.</text>
</comment>
<evidence type="ECO:0000313" key="3">
    <source>
        <dbReference type="Proteomes" id="UP000295662"/>
    </source>
</evidence>
<dbReference type="Proteomes" id="UP000295662">
    <property type="component" value="Unassembled WGS sequence"/>
</dbReference>
<name>A0A4V3FF41_9BACT</name>
<gene>
    <name evidence="2" type="ORF">EI77_03036</name>
</gene>
<feature type="domain" description="Serine aminopeptidase S33" evidence="1">
    <location>
        <begin position="103"/>
        <end position="229"/>
    </location>
</feature>